<proteinExistence type="predicted"/>
<evidence type="ECO:0000313" key="2">
    <source>
        <dbReference type="Proteomes" id="UP000887159"/>
    </source>
</evidence>
<keyword evidence="2" id="KW-1185">Reference proteome</keyword>
<accession>A0A8X6V3Y7</accession>
<organism evidence="1 2">
    <name type="scientific">Trichonephila clavipes</name>
    <name type="common">Golden silk orbweaver</name>
    <name type="synonym">Nephila clavipes</name>
    <dbReference type="NCBI Taxonomy" id="2585209"/>
    <lineage>
        <taxon>Eukaryota</taxon>
        <taxon>Metazoa</taxon>
        <taxon>Ecdysozoa</taxon>
        <taxon>Arthropoda</taxon>
        <taxon>Chelicerata</taxon>
        <taxon>Arachnida</taxon>
        <taxon>Araneae</taxon>
        <taxon>Araneomorphae</taxon>
        <taxon>Entelegynae</taxon>
        <taxon>Araneoidea</taxon>
        <taxon>Nephilidae</taxon>
        <taxon>Trichonephila</taxon>
    </lineage>
</organism>
<dbReference type="InterPro" id="IPR043502">
    <property type="entry name" value="DNA/RNA_pol_sf"/>
</dbReference>
<protein>
    <submittedName>
        <fullName evidence="1">Integrase catalytic domain-containing protein</fullName>
    </submittedName>
</protein>
<dbReference type="AlphaFoldDB" id="A0A8X6V3Y7"/>
<evidence type="ECO:0000313" key="1">
    <source>
        <dbReference type="EMBL" id="GFY03847.1"/>
    </source>
</evidence>
<dbReference type="Proteomes" id="UP000887159">
    <property type="component" value="Unassembled WGS sequence"/>
</dbReference>
<reference evidence="1" key="1">
    <citation type="submission" date="2020-08" db="EMBL/GenBank/DDBJ databases">
        <title>Multicomponent nature underlies the extraordinary mechanical properties of spider dragline silk.</title>
        <authorList>
            <person name="Kono N."/>
            <person name="Nakamura H."/>
            <person name="Mori M."/>
            <person name="Yoshida Y."/>
            <person name="Ohtoshi R."/>
            <person name="Malay A.D."/>
            <person name="Moran D.A.P."/>
            <person name="Tomita M."/>
            <person name="Numata K."/>
            <person name="Arakawa K."/>
        </authorList>
    </citation>
    <scope>NUCLEOTIDE SEQUENCE</scope>
</reference>
<dbReference type="GO" id="GO:0071897">
    <property type="term" value="P:DNA biosynthetic process"/>
    <property type="evidence" value="ECO:0007669"/>
    <property type="project" value="UniProtKB-ARBA"/>
</dbReference>
<gene>
    <name evidence="1" type="primary">AVEN_32190_1</name>
    <name evidence="1" type="ORF">TNCV_1196271</name>
</gene>
<dbReference type="SUPFAM" id="SSF56672">
    <property type="entry name" value="DNA/RNA polymerases"/>
    <property type="match status" value="1"/>
</dbReference>
<dbReference type="EMBL" id="BMAU01021243">
    <property type="protein sequence ID" value="GFY03847.1"/>
    <property type="molecule type" value="Genomic_DNA"/>
</dbReference>
<name>A0A8X6V3Y7_TRICX</name>
<dbReference type="PANTHER" id="PTHR47331">
    <property type="entry name" value="PHD-TYPE DOMAIN-CONTAINING PROTEIN"/>
    <property type="match status" value="1"/>
</dbReference>
<sequence>MLFTSDCSSAKQELQQPQSIQLADPEFIKPENSTKLRVVFNASCPTSNGRYLNSLQANGGIIQYELFSIIIRFRKQPIAITADIEKMYRMILITPSQRDYLRILWKSDKNDPVSKYRLNTVTYGTTSAPFLATRTLKQIAIDNR</sequence>
<comment type="caution">
    <text evidence="1">The sequence shown here is derived from an EMBL/GenBank/DDBJ whole genome shotgun (WGS) entry which is preliminary data.</text>
</comment>